<gene>
    <name evidence="2" type="ORF">NCGR_LOCUS38175</name>
</gene>
<protein>
    <recommendedName>
        <fullName evidence="1">DUF1618 domain-containing protein</fullName>
    </recommendedName>
</protein>
<proteinExistence type="predicted"/>
<evidence type="ECO:0000259" key="1">
    <source>
        <dbReference type="Pfam" id="PF07762"/>
    </source>
</evidence>
<accession>A0A811QEQ1</accession>
<feature type="domain" description="DUF1618" evidence="1">
    <location>
        <begin position="48"/>
        <end position="178"/>
    </location>
</feature>
<keyword evidence="3" id="KW-1185">Reference proteome</keyword>
<dbReference type="OrthoDB" id="596210at2759"/>
<dbReference type="PANTHER" id="PTHR33074:SF124">
    <property type="entry name" value="DUF1618 DOMAIN-CONTAINING PROTEIN"/>
    <property type="match status" value="1"/>
</dbReference>
<name>A0A811QEQ1_9POAL</name>
<sequence length="179" mass="20209">MWEADLSLFRSGQWIHLQIRFRDASEVPEDPPLWHGVVPVGDDGLLCWVDPWELGIVLCDVFDEETPRLQYLPLPMENIWGEPSNRNVCATAGGDVIKFFNIFPRCCCGGAGASSCERSCHSYTIETWTMRIGNGDMEWVKDGIVDASEPWALDSYKGLRCFPLDHPVVSLDEPEVICF</sequence>
<dbReference type="InterPro" id="IPR011676">
    <property type="entry name" value="DUF1618"/>
</dbReference>
<dbReference type="Proteomes" id="UP000604825">
    <property type="component" value="Unassembled WGS sequence"/>
</dbReference>
<comment type="caution">
    <text evidence="2">The sequence shown here is derived from an EMBL/GenBank/DDBJ whole genome shotgun (WGS) entry which is preliminary data.</text>
</comment>
<dbReference type="PANTHER" id="PTHR33074">
    <property type="entry name" value="EXPRESSED PROTEIN-RELATED"/>
    <property type="match status" value="1"/>
</dbReference>
<evidence type="ECO:0000313" key="3">
    <source>
        <dbReference type="Proteomes" id="UP000604825"/>
    </source>
</evidence>
<dbReference type="EMBL" id="CAJGYO010000009">
    <property type="protein sequence ID" value="CAD6254572.1"/>
    <property type="molecule type" value="Genomic_DNA"/>
</dbReference>
<dbReference type="Pfam" id="PF07762">
    <property type="entry name" value="DUF1618"/>
    <property type="match status" value="1"/>
</dbReference>
<dbReference type="AlphaFoldDB" id="A0A811QEQ1"/>
<reference evidence="2" key="1">
    <citation type="submission" date="2020-10" db="EMBL/GenBank/DDBJ databases">
        <authorList>
            <person name="Han B."/>
            <person name="Lu T."/>
            <person name="Zhao Q."/>
            <person name="Huang X."/>
            <person name="Zhao Y."/>
        </authorList>
    </citation>
    <scope>NUCLEOTIDE SEQUENCE</scope>
</reference>
<organism evidence="2 3">
    <name type="scientific">Miscanthus lutarioriparius</name>
    <dbReference type="NCBI Taxonomy" id="422564"/>
    <lineage>
        <taxon>Eukaryota</taxon>
        <taxon>Viridiplantae</taxon>
        <taxon>Streptophyta</taxon>
        <taxon>Embryophyta</taxon>
        <taxon>Tracheophyta</taxon>
        <taxon>Spermatophyta</taxon>
        <taxon>Magnoliopsida</taxon>
        <taxon>Liliopsida</taxon>
        <taxon>Poales</taxon>
        <taxon>Poaceae</taxon>
        <taxon>PACMAD clade</taxon>
        <taxon>Panicoideae</taxon>
        <taxon>Andropogonodae</taxon>
        <taxon>Andropogoneae</taxon>
        <taxon>Saccharinae</taxon>
        <taxon>Miscanthus</taxon>
    </lineage>
</organism>
<evidence type="ECO:0000313" key="2">
    <source>
        <dbReference type="EMBL" id="CAD6254572.1"/>
    </source>
</evidence>